<organism evidence="3 4">
    <name type="scientific">Acer negundo</name>
    <name type="common">Box elder</name>
    <dbReference type="NCBI Taxonomy" id="4023"/>
    <lineage>
        <taxon>Eukaryota</taxon>
        <taxon>Viridiplantae</taxon>
        <taxon>Streptophyta</taxon>
        <taxon>Embryophyta</taxon>
        <taxon>Tracheophyta</taxon>
        <taxon>Spermatophyta</taxon>
        <taxon>Magnoliopsida</taxon>
        <taxon>eudicotyledons</taxon>
        <taxon>Gunneridae</taxon>
        <taxon>Pentapetalae</taxon>
        <taxon>rosids</taxon>
        <taxon>malvids</taxon>
        <taxon>Sapindales</taxon>
        <taxon>Sapindaceae</taxon>
        <taxon>Hippocastanoideae</taxon>
        <taxon>Acereae</taxon>
        <taxon>Acer</taxon>
    </lineage>
</organism>
<gene>
    <name evidence="3" type="ORF">LWI28_002922</name>
</gene>
<comment type="caution">
    <text evidence="3">The sequence shown here is derived from an EMBL/GenBank/DDBJ whole genome shotgun (WGS) entry which is preliminary data.</text>
</comment>
<dbReference type="GO" id="GO:0003723">
    <property type="term" value="F:RNA binding"/>
    <property type="evidence" value="ECO:0007669"/>
    <property type="project" value="InterPro"/>
</dbReference>
<evidence type="ECO:0000313" key="4">
    <source>
        <dbReference type="Proteomes" id="UP001064489"/>
    </source>
</evidence>
<accession>A0AAD5J3Q6</accession>
<evidence type="ECO:0000256" key="1">
    <source>
        <dbReference type="ARBA" id="ARBA00022737"/>
    </source>
</evidence>
<dbReference type="InterPro" id="IPR046960">
    <property type="entry name" value="PPR_At4g14850-like_plant"/>
</dbReference>
<dbReference type="NCBIfam" id="TIGR00756">
    <property type="entry name" value="PPR"/>
    <property type="match status" value="1"/>
</dbReference>
<dbReference type="EMBL" id="JAJSOW010000100">
    <property type="protein sequence ID" value="KAI9184962.1"/>
    <property type="molecule type" value="Genomic_DNA"/>
</dbReference>
<sequence>MTALIDMYAKCGKKSSAERVFTNGIISKDVILWNSMITGYGVHGHGDRSVKFYRIMIEDRVRPNGIIFVSLIMACRHSGLVEEGIKLFYSMETYHKIRPTYACPVDLLGRAGWLEEASTKCLLHPEVMFSKHC</sequence>
<dbReference type="Proteomes" id="UP001064489">
    <property type="component" value="Chromosome 3"/>
</dbReference>
<evidence type="ECO:0000313" key="3">
    <source>
        <dbReference type="EMBL" id="KAI9184962.1"/>
    </source>
</evidence>
<protein>
    <recommendedName>
        <fullName evidence="5">Pentatricopeptide repeat-containing protein</fullName>
    </recommendedName>
</protein>
<dbReference type="FunFam" id="1.25.40.10:FF:000031">
    <property type="entry name" value="Pentatricopeptide repeat-containing protein mitochondrial"/>
    <property type="match status" value="1"/>
</dbReference>
<dbReference type="PANTHER" id="PTHR47926">
    <property type="entry name" value="PENTATRICOPEPTIDE REPEAT-CONTAINING PROTEIN"/>
    <property type="match status" value="1"/>
</dbReference>
<dbReference type="InterPro" id="IPR002885">
    <property type="entry name" value="PPR_rpt"/>
</dbReference>
<keyword evidence="4" id="KW-1185">Reference proteome</keyword>
<proteinExistence type="predicted"/>
<feature type="repeat" description="PPR" evidence="2">
    <location>
        <begin position="29"/>
        <end position="63"/>
    </location>
</feature>
<keyword evidence="1" id="KW-0677">Repeat</keyword>
<evidence type="ECO:0008006" key="5">
    <source>
        <dbReference type="Google" id="ProtNLM"/>
    </source>
</evidence>
<dbReference type="InterPro" id="IPR011990">
    <property type="entry name" value="TPR-like_helical_dom_sf"/>
</dbReference>
<dbReference type="PROSITE" id="PS51375">
    <property type="entry name" value="PPR"/>
    <property type="match status" value="1"/>
</dbReference>
<dbReference type="Gene3D" id="1.25.40.10">
    <property type="entry name" value="Tetratricopeptide repeat domain"/>
    <property type="match status" value="1"/>
</dbReference>
<name>A0AAD5J3Q6_ACENE</name>
<dbReference type="GO" id="GO:0009451">
    <property type="term" value="P:RNA modification"/>
    <property type="evidence" value="ECO:0007669"/>
    <property type="project" value="InterPro"/>
</dbReference>
<evidence type="ECO:0000256" key="2">
    <source>
        <dbReference type="PROSITE-ProRule" id="PRU00708"/>
    </source>
</evidence>
<reference evidence="3" key="1">
    <citation type="journal article" date="2022" name="Plant J.">
        <title>Strategies of tolerance reflected in two North American maple genomes.</title>
        <authorList>
            <person name="McEvoy S.L."/>
            <person name="Sezen U.U."/>
            <person name="Trouern-Trend A."/>
            <person name="McMahon S.M."/>
            <person name="Schaberg P.G."/>
            <person name="Yang J."/>
            <person name="Wegrzyn J.L."/>
            <person name="Swenson N.G."/>
        </authorList>
    </citation>
    <scope>NUCLEOTIDE SEQUENCE</scope>
    <source>
        <strain evidence="3">91603</strain>
    </source>
</reference>
<dbReference type="AlphaFoldDB" id="A0AAD5J3Q6"/>
<reference evidence="3" key="2">
    <citation type="submission" date="2023-02" db="EMBL/GenBank/DDBJ databases">
        <authorList>
            <person name="Swenson N.G."/>
            <person name="Wegrzyn J.L."/>
            <person name="Mcevoy S.L."/>
        </authorList>
    </citation>
    <scope>NUCLEOTIDE SEQUENCE</scope>
    <source>
        <strain evidence="3">91603</strain>
        <tissue evidence="3">Leaf</tissue>
    </source>
</reference>
<dbReference type="Pfam" id="PF01535">
    <property type="entry name" value="PPR"/>
    <property type="match status" value="3"/>
</dbReference>